<keyword evidence="8" id="KW-1185">Reference proteome</keyword>
<dbReference type="GO" id="GO:0005762">
    <property type="term" value="C:mitochondrial large ribosomal subunit"/>
    <property type="evidence" value="ECO:0007669"/>
    <property type="project" value="InterPro"/>
</dbReference>
<evidence type="ECO:0000313" key="9">
    <source>
        <dbReference type="WBParaSite" id="EVEC_0000064101-mRNA-1"/>
    </source>
</evidence>
<evidence type="ECO:0000256" key="6">
    <source>
        <dbReference type="ARBA" id="ARBA00023274"/>
    </source>
</evidence>
<sequence>MNSCLYIIPSRAVRALSPYHFRAPWPFVKKGRLGHRKIGPVFYESWKYPGQNHEFPEISPKFQSLNLPETRNYTNVQLEGYEDPVTKKFTVVKEMQCEIIVPNLDNFKLKPYVSYKTDIEIEKRRQAYETALRDVGSEELADQKVNEDERWPPPQLTPRALFDLFYAPRVK</sequence>
<dbReference type="Pfam" id="PF09809">
    <property type="entry name" value="MRP-L27"/>
    <property type="match status" value="1"/>
</dbReference>
<dbReference type="InterPro" id="IPR019189">
    <property type="entry name" value="Ribosomal_mL41"/>
</dbReference>
<name>A0A0N4UTL6_ENTVE</name>
<accession>A0A0N4UTL6</accession>
<reference evidence="7 8" key="2">
    <citation type="submission" date="2018-10" db="EMBL/GenBank/DDBJ databases">
        <authorList>
            <consortium name="Pathogen Informatics"/>
        </authorList>
    </citation>
    <scope>NUCLEOTIDE SEQUENCE [LARGE SCALE GENOMIC DNA]</scope>
</reference>
<keyword evidence="6" id="KW-0687">Ribonucleoprotein</keyword>
<evidence type="ECO:0000313" key="7">
    <source>
        <dbReference type="EMBL" id="VDD85288.1"/>
    </source>
</evidence>
<dbReference type="Proteomes" id="UP000274131">
    <property type="component" value="Unassembled WGS sequence"/>
</dbReference>
<dbReference type="WBParaSite" id="EVEC_0000064101-mRNA-1">
    <property type="protein sequence ID" value="EVEC_0000064101-mRNA-1"/>
    <property type="gene ID" value="EVEC_0000064101"/>
</dbReference>
<dbReference type="AlphaFoldDB" id="A0A0N4UTL6"/>
<proteinExistence type="inferred from homology"/>
<dbReference type="GO" id="GO:0006412">
    <property type="term" value="P:translation"/>
    <property type="evidence" value="ECO:0007669"/>
    <property type="project" value="TreeGrafter"/>
</dbReference>
<dbReference type="PANTHER" id="PTHR21338">
    <property type="entry name" value="MITOCHONDRIAL RIBOSOMAL PROTEIN L41"/>
    <property type="match status" value="1"/>
</dbReference>
<keyword evidence="5" id="KW-0496">Mitochondrion</keyword>
<comment type="similarity">
    <text evidence="2">Belongs to the mitochondrion-specific ribosomal protein mL41 family.</text>
</comment>
<keyword evidence="3" id="KW-0809">Transit peptide</keyword>
<evidence type="ECO:0000256" key="1">
    <source>
        <dbReference type="ARBA" id="ARBA00004173"/>
    </source>
</evidence>
<evidence type="ECO:0000256" key="2">
    <source>
        <dbReference type="ARBA" id="ARBA00010152"/>
    </source>
</evidence>
<dbReference type="EMBL" id="UXUI01000638">
    <property type="protein sequence ID" value="VDD85288.1"/>
    <property type="molecule type" value="Genomic_DNA"/>
</dbReference>
<dbReference type="STRING" id="51028.A0A0N4UTL6"/>
<reference evidence="9" key="1">
    <citation type="submission" date="2017-02" db="UniProtKB">
        <authorList>
            <consortium name="WormBaseParasite"/>
        </authorList>
    </citation>
    <scope>IDENTIFICATION</scope>
</reference>
<evidence type="ECO:0000313" key="8">
    <source>
        <dbReference type="Proteomes" id="UP000274131"/>
    </source>
</evidence>
<comment type="subcellular location">
    <subcellularLocation>
        <location evidence="1">Mitochondrion</location>
    </subcellularLocation>
</comment>
<dbReference type="GO" id="GO:0003735">
    <property type="term" value="F:structural constituent of ribosome"/>
    <property type="evidence" value="ECO:0007669"/>
    <property type="project" value="InterPro"/>
</dbReference>
<protein>
    <submittedName>
        <fullName evidence="9">39S ribosomal protein L41, mitochondrial</fullName>
    </submittedName>
</protein>
<dbReference type="PANTHER" id="PTHR21338:SF0">
    <property type="entry name" value="LARGE RIBOSOMAL SUBUNIT PROTEIN ML41"/>
    <property type="match status" value="1"/>
</dbReference>
<gene>
    <name evidence="7" type="ORF">EVEC_LOCUS431</name>
</gene>
<organism evidence="9">
    <name type="scientific">Enterobius vermicularis</name>
    <name type="common">Human pinworm</name>
    <dbReference type="NCBI Taxonomy" id="51028"/>
    <lineage>
        <taxon>Eukaryota</taxon>
        <taxon>Metazoa</taxon>
        <taxon>Ecdysozoa</taxon>
        <taxon>Nematoda</taxon>
        <taxon>Chromadorea</taxon>
        <taxon>Rhabditida</taxon>
        <taxon>Spirurina</taxon>
        <taxon>Oxyuridomorpha</taxon>
        <taxon>Oxyuroidea</taxon>
        <taxon>Oxyuridae</taxon>
        <taxon>Enterobius</taxon>
    </lineage>
</organism>
<evidence type="ECO:0000256" key="3">
    <source>
        <dbReference type="ARBA" id="ARBA00022946"/>
    </source>
</evidence>
<evidence type="ECO:0000256" key="4">
    <source>
        <dbReference type="ARBA" id="ARBA00022980"/>
    </source>
</evidence>
<keyword evidence="4" id="KW-0689">Ribosomal protein</keyword>
<evidence type="ECO:0000256" key="5">
    <source>
        <dbReference type="ARBA" id="ARBA00023128"/>
    </source>
</evidence>
<dbReference type="OrthoDB" id="408933at2759"/>